<gene>
    <name evidence="4" type="ORF">BleG1_2049</name>
</gene>
<sequence>MIRNLMIGALAVAVVGTGVWGYQQKNDKEHLAQAAENMYQRAYHDLSFHIDQIEDELGKTLAMNSQRQLSPALADVWRVTSLAEKSLAELPVQGLSMEDTEKYLYKIADFSYRTSVRDLNQDPLTDEEYKTLEQLYEQSASIRQSMRETQAMMMNTDMHWLAEREREDSEPAQNSFADHFERMNKSVQGFSEVEWGATDSAIRNLNGELKDALEGREEISKEEAKQAALELLQLGKEATVRVDDASDALDYPAYSLIIDDPENKANYNMDMSVEGGEPIWFMQSRKIDKQTIGLNEAVQKADAFLERANKEGMVLVESTQYNNRAVLEYAYEEDGVRIYPDSITLEVALDDGDIVSYVGRGHIIHHLDSRNLPNPAISKADAQGMINPRIEVMEDHLAVIETDLNEDVLVYEFYGTKNNDTYRIFINAQTGDEEKVERMKDTEPDYSNE</sequence>
<dbReference type="STRING" id="1246626.BleG1_2049"/>
<dbReference type="InterPro" id="IPR048402">
    <property type="entry name" value="YpeB_N"/>
</dbReference>
<organism evidence="4 5">
    <name type="scientific">Shouchella lehensis G1</name>
    <dbReference type="NCBI Taxonomy" id="1246626"/>
    <lineage>
        <taxon>Bacteria</taxon>
        <taxon>Bacillati</taxon>
        <taxon>Bacillota</taxon>
        <taxon>Bacilli</taxon>
        <taxon>Bacillales</taxon>
        <taxon>Bacillaceae</taxon>
        <taxon>Shouchella</taxon>
    </lineage>
</organism>
<dbReference type="EMBL" id="CP003923">
    <property type="protein sequence ID" value="AIC94627.1"/>
    <property type="molecule type" value="Genomic_DNA"/>
</dbReference>
<dbReference type="Pfam" id="PF03413">
    <property type="entry name" value="PepSY"/>
    <property type="match status" value="1"/>
</dbReference>
<keyword evidence="5" id="KW-1185">Reference proteome</keyword>
<dbReference type="GO" id="GO:0009847">
    <property type="term" value="P:spore germination"/>
    <property type="evidence" value="ECO:0007669"/>
    <property type="project" value="InterPro"/>
</dbReference>
<dbReference type="RefSeq" id="WP_038480303.1">
    <property type="nucleotide sequence ID" value="NZ_CP003923.1"/>
</dbReference>
<feature type="domain" description="PepSY" evidence="1">
    <location>
        <begin position="398"/>
        <end position="437"/>
    </location>
</feature>
<evidence type="ECO:0000313" key="4">
    <source>
        <dbReference type="EMBL" id="AIC94627.1"/>
    </source>
</evidence>
<dbReference type="PATRIC" id="fig|1246626.3.peg.2049"/>
<dbReference type="Pfam" id="PF14620">
    <property type="entry name" value="YPEB_PepSY1-2"/>
    <property type="match status" value="1"/>
</dbReference>
<feature type="domain" description="Sporulation protein YpeB N-terminal" evidence="3">
    <location>
        <begin position="28"/>
        <end position="161"/>
    </location>
</feature>
<name>A0A060LWR7_9BACI</name>
<evidence type="ECO:0000313" key="5">
    <source>
        <dbReference type="Proteomes" id="UP000027142"/>
    </source>
</evidence>
<evidence type="ECO:0000259" key="1">
    <source>
        <dbReference type="Pfam" id="PF03413"/>
    </source>
</evidence>
<dbReference type="AlphaFoldDB" id="A0A060LWR7"/>
<accession>A0A060LWR7</accession>
<dbReference type="NCBIfam" id="TIGR02889">
    <property type="entry name" value="spore_YpeB"/>
    <property type="match status" value="1"/>
</dbReference>
<dbReference type="InterPro" id="IPR025711">
    <property type="entry name" value="PepSY"/>
</dbReference>
<protein>
    <submittedName>
        <fullName evidence="4">Sporulation protein YpeB</fullName>
    </submittedName>
</protein>
<reference evidence="4 5" key="1">
    <citation type="journal article" date="2014" name="Gene">
        <title>A comparative genomic analysis of the alkalitolerant soil bacterium Bacillus lehensis G1.</title>
        <authorList>
            <person name="Noor Y.M."/>
            <person name="Samsulrizal N.H."/>
            <person name="Jema'on N.A."/>
            <person name="Low K.O."/>
            <person name="Ramli A.N."/>
            <person name="Alias N.I."/>
            <person name="Damis S.I."/>
            <person name="Fuzi S.F."/>
            <person name="Isa M.N."/>
            <person name="Murad A.M."/>
            <person name="Raih M.F."/>
            <person name="Bakar F.D."/>
            <person name="Najimudin N."/>
            <person name="Mahadi N.M."/>
            <person name="Illias R.M."/>
        </authorList>
    </citation>
    <scope>NUCLEOTIDE SEQUENCE [LARGE SCALE GENOMIC DNA]</scope>
    <source>
        <strain evidence="4 5">G1</strain>
    </source>
</reference>
<proteinExistence type="predicted"/>
<dbReference type="InterPro" id="IPR014239">
    <property type="entry name" value="YpeB_PepSY1-2"/>
</dbReference>
<evidence type="ECO:0000259" key="3">
    <source>
        <dbReference type="Pfam" id="PF20769"/>
    </source>
</evidence>
<dbReference type="eggNOG" id="COG2959">
    <property type="taxonomic scope" value="Bacteria"/>
</dbReference>
<dbReference type="OrthoDB" id="2372097at2"/>
<feature type="domain" description="Sporulation protein YpeB PepSY1 and PepSY2" evidence="2">
    <location>
        <begin position="178"/>
        <end position="373"/>
    </location>
</feature>
<dbReference type="Proteomes" id="UP000027142">
    <property type="component" value="Chromosome"/>
</dbReference>
<evidence type="ECO:0000259" key="2">
    <source>
        <dbReference type="Pfam" id="PF14620"/>
    </source>
</evidence>
<dbReference type="KEGG" id="ble:BleG1_2049"/>
<dbReference type="HOGENOM" id="CLU_045803_0_0_9"/>
<dbReference type="Pfam" id="PF20769">
    <property type="entry name" value="YPEB_N"/>
    <property type="match status" value="1"/>
</dbReference>